<dbReference type="GO" id="GO:0003723">
    <property type="term" value="F:RNA binding"/>
    <property type="evidence" value="ECO:0007669"/>
    <property type="project" value="UniProtKB-UniRule"/>
</dbReference>
<reference evidence="8 9" key="1">
    <citation type="submission" date="2024-03" db="EMBL/GenBank/DDBJ databases">
        <title>The Acrasis kona genome and developmental transcriptomes reveal deep origins of eukaryotic multicellular pathways.</title>
        <authorList>
            <person name="Sheikh S."/>
            <person name="Fu C.-J."/>
            <person name="Brown M.W."/>
            <person name="Baldauf S.L."/>
        </authorList>
    </citation>
    <scope>NUCLEOTIDE SEQUENCE [LARGE SCALE GENOMIC DNA]</scope>
    <source>
        <strain evidence="8 9">ATCC MYA-3509</strain>
    </source>
</reference>
<accession>A0AAW2YZS1</accession>
<dbReference type="Gene3D" id="2.40.50.90">
    <property type="match status" value="5"/>
</dbReference>
<dbReference type="AlphaFoldDB" id="A0AAW2YZS1"/>
<gene>
    <name evidence="8" type="ORF">AKO1_014881</name>
</gene>
<dbReference type="PROSITE" id="PS50304">
    <property type="entry name" value="TUDOR"/>
    <property type="match status" value="1"/>
</dbReference>
<organism evidence="8 9">
    <name type="scientific">Acrasis kona</name>
    <dbReference type="NCBI Taxonomy" id="1008807"/>
    <lineage>
        <taxon>Eukaryota</taxon>
        <taxon>Discoba</taxon>
        <taxon>Heterolobosea</taxon>
        <taxon>Tetramitia</taxon>
        <taxon>Eutetramitia</taxon>
        <taxon>Acrasidae</taxon>
        <taxon>Acrasis</taxon>
    </lineage>
</organism>
<dbReference type="InterPro" id="IPR016685">
    <property type="entry name" value="Silence_cplx_Nase-comp_TudorSN"/>
</dbReference>
<protein>
    <submittedName>
        <fullName evidence="8">Staphylococcal nuclease RISC complex protein</fullName>
    </submittedName>
</protein>
<dbReference type="GO" id="GO:0005829">
    <property type="term" value="C:cytosol"/>
    <property type="evidence" value="ECO:0007669"/>
    <property type="project" value="UniProtKB-UniRule"/>
</dbReference>
<feature type="domain" description="TNase-like" evidence="7">
    <location>
        <begin position="11"/>
        <end position="144"/>
    </location>
</feature>
<evidence type="ECO:0000313" key="9">
    <source>
        <dbReference type="Proteomes" id="UP001431209"/>
    </source>
</evidence>
<feature type="compositionally biased region" description="Polar residues" evidence="5">
    <location>
        <begin position="229"/>
        <end position="239"/>
    </location>
</feature>
<dbReference type="SMART" id="SM00318">
    <property type="entry name" value="SNc"/>
    <property type="match status" value="4"/>
</dbReference>
<dbReference type="SUPFAM" id="SSF50199">
    <property type="entry name" value="Staphylococcal nuclease"/>
    <property type="match status" value="5"/>
</dbReference>
<evidence type="ECO:0000256" key="1">
    <source>
        <dbReference type="ARBA" id="ARBA00004496"/>
    </source>
</evidence>
<evidence type="ECO:0000256" key="3">
    <source>
        <dbReference type="ARBA" id="ARBA00022737"/>
    </source>
</evidence>
<proteinExistence type="predicted"/>
<dbReference type="PROSITE" id="PS50830">
    <property type="entry name" value="TNASE_3"/>
    <property type="match status" value="4"/>
</dbReference>
<dbReference type="Gene3D" id="2.30.30.140">
    <property type="match status" value="1"/>
</dbReference>
<dbReference type="PANTHER" id="PTHR12302">
    <property type="entry name" value="EBNA2 BINDING PROTEIN P100"/>
    <property type="match status" value="1"/>
</dbReference>
<dbReference type="Proteomes" id="UP001431209">
    <property type="component" value="Unassembled WGS sequence"/>
</dbReference>
<dbReference type="Pfam" id="PF00565">
    <property type="entry name" value="SNase"/>
    <property type="match status" value="5"/>
</dbReference>
<keyword evidence="3" id="KW-0677">Repeat</keyword>
<feature type="domain" description="TNase-like" evidence="7">
    <location>
        <begin position="176"/>
        <end position="340"/>
    </location>
</feature>
<evidence type="ECO:0000259" key="6">
    <source>
        <dbReference type="PROSITE" id="PS50304"/>
    </source>
</evidence>
<dbReference type="FunFam" id="2.30.30.140:FF:000018">
    <property type="entry name" value="Serine/threonine-protein kinase 31"/>
    <property type="match status" value="1"/>
</dbReference>
<dbReference type="Pfam" id="PF00567">
    <property type="entry name" value="TUDOR"/>
    <property type="match status" value="1"/>
</dbReference>
<dbReference type="GO" id="GO:0006402">
    <property type="term" value="P:mRNA catabolic process"/>
    <property type="evidence" value="ECO:0007669"/>
    <property type="project" value="UniProtKB-UniRule"/>
</dbReference>
<dbReference type="PANTHER" id="PTHR12302:SF2">
    <property type="entry name" value="STAPHYLOCOCCAL NUCLEASE DOMAIN-CONTAINING PROTEIN 1"/>
    <property type="match status" value="1"/>
</dbReference>
<dbReference type="GO" id="GO:0031332">
    <property type="term" value="C:RNAi effector complex"/>
    <property type="evidence" value="ECO:0007669"/>
    <property type="project" value="InterPro"/>
</dbReference>
<dbReference type="InterPro" id="IPR002999">
    <property type="entry name" value="Tudor"/>
</dbReference>
<feature type="compositionally biased region" description="Basic and acidic residues" evidence="5">
    <location>
        <begin position="662"/>
        <end position="674"/>
    </location>
</feature>
<comment type="caution">
    <text evidence="8">The sequence shown here is derived from an EMBL/GenBank/DDBJ whole genome shotgun (WGS) entry which is preliminary data.</text>
</comment>
<dbReference type="InterPro" id="IPR035437">
    <property type="entry name" value="SNase_OB-fold_sf"/>
</dbReference>
<feature type="domain" description="TNase-like" evidence="7">
    <location>
        <begin position="549"/>
        <end position="698"/>
    </location>
</feature>
<sequence length="954" mass="106593">MSQPAEQPRPVAMEANVKSVTSGDTLVLSHPTKPVDKTLTLAGINAPRVALRGSSSEEPLAFEAREFLRKQLIGKKVKFSVEYTNPKTGRDYGSVWYQGKNLGEELLRAGLATLKARKSDDENFRTLEAAQQEAINAKIGLHEENFASKPKREITWADSNNEKFNAEARLKGFKGKPVNVIVEHVINGASMRVLLPQTNEMVVLQLTGVTAPSIKSQSLNKGAKKDNKPSSSTDGNTSTLVNVDVAHPFAHEARHFTEIHLLNREVTVLFDSVDKFKNLYGNILISAEDKKDEPLIFQERLLQEGLVKLSEWSAINSKYVARLREAENKAKKNKLRVWKNYVEPATSLNTQDTKEFSARVVDVQSGDTLRIRKEDGTEERVSLSSVRAPKPGFGRPPTATGNAKEAASSNYRKAEDWFHEARESIKKQIAGKKITVRVDYRRKIGKRDEVTGEAPSDSEERRFVTVLVNGKNIAVEPIQQGYCTVSRHGPQDAERSSYYDQLVIAETAATKGNRGIHNKNKKPPKNQVNDISNEKEEEVNKYFRIMKDKQLKGQVEKVLSATRYKVLLPTQDMMVTFSLSGVTSPAIRPKDNPTQPKPFAKDALNFAVDNLLFREVDVSIDALDKSGAMVGDLVVKGGDNFAVKLLENGLAHMQRSAQKKKNSAELKAAEDKAKGSYQVEEGEDEPKVYPNGLNVWSVDQSVFRNPNEVKRERRERPQTNRLTVLGTKQDCYAARVTSVIDVETFYIQLASSEADLAHLEELMSALNLDSQAPPQAELTEGTLIFAKYAEDNTWYRAKVTSNDKGKLQVTYIDFGNSESVDVKNVRALNMDSETGKMGAIAVECSLAFAVAHEDNYRSEATLALKDLTEDRDLTAQFEYTKNGVTYVTLTDEESKDKSVNEVLISEGLVFVDKNLREGSLNKKVERLTSLETKAMKQRLNLWENGDVYDEDDEY</sequence>
<comment type="subcellular location">
    <subcellularLocation>
        <location evidence="1 4">Cytoplasm</location>
    </subcellularLocation>
</comment>
<evidence type="ECO:0000259" key="7">
    <source>
        <dbReference type="PROSITE" id="PS50830"/>
    </source>
</evidence>
<evidence type="ECO:0000313" key="8">
    <source>
        <dbReference type="EMBL" id="KAL0482973.1"/>
    </source>
</evidence>
<dbReference type="InterPro" id="IPR016071">
    <property type="entry name" value="Staphylococal_nuclease_OB-fold"/>
</dbReference>
<keyword evidence="9" id="KW-1185">Reference proteome</keyword>
<feature type="region of interest" description="Disordered" evidence="5">
    <location>
        <begin position="215"/>
        <end position="239"/>
    </location>
</feature>
<evidence type="ECO:0000256" key="5">
    <source>
        <dbReference type="SAM" id="MobiDB-lite"/>
    </source>
</evidence>
<dbReference type="GO" id="GO:0004519">
    <property type="term" value="F:endonuclease activity"/>
    <property type="evidence" value="ECO:0007669"/>
    <property type="project" value="UniProtKB-KW"/>
</dbReference>
<keyword evidence="2 4" id="KW-0963">Cytoplasm</keyword>
<dbReference type="SMART" id="SM00333">
    <property type="entry name" value="TUDOR"/>
    <property type="match status" value="2"/>
</dbReference>
<name>A0AAW2YZS1_9EUKA</name>
<evidence type="ECO:0000256" key="4">
    <source>
        <dbReference type="PIRNR" id="PIRNR017179"/>
    </source>
</evidence>
<dbReference type="GO" id="GO:0031047">
    <property type="term" value="P:regulatory ncRNA-mediated gene silencing"/>
    <property type="evidence" value="ECO:0007669"/>
    <property type="project" value="UniProtKB-UniRule"/>
</dbReference>
<evidence type="ECO:0000256" key="2">
    <source>
        <dbReference type="ARBA" id="ARBA00022490"/>
    </source>
</evidence>
<feature type="region of interest" description="Disordered" evidence="5">
    <location>
        <begin position="656"/>
        <end position="685"/>
    </location>
</feature>
<feature type="domain" description="TNase-like" evidence="7">
    <location>
        <begin position="354"/>
        <end position="519"/>
    </location>
</feature>
<dbReference type="SUPFAM" id="SSF63748">
    <property type="entry name" value="Tudor/PWWP/MBT"/>
    <property type="match status" value="1"/>
</dbReference>
<dbReference type="PIRSF" id="PIRSF017179">
    <property type="entry name" value="RISC-Tudor-SN"/>
    <property type="match status" value="1"/>
</dbReference>
<dbReference type="GO" id="GO:0016787">
    <property type="term" value="F:hydrolase activity"/>
    <property type="evidence" value="ECO:0007669"/>
    <property type="project" value="UniProtKB-KW"/>
</dbReference>
<feature type="region of interest" description="Disordered" evidence="5">
    <location>
        <begin position="384"/>
        <end position="408"/>
    </location>
</feature>
<dbReference type="EMBL" id="JAOPGA020000919">
    <property type="protein sequence ID" value="KAL0482973.1"/>
    <property type="molecule type" value="Genomic_DNA"/>
</dbReference>
<feature type="domain" description="Tudor" evidence="6">
    <location>
        <begin position="777"/>
        <end position="835"/>
    </location>
</feature>